<evidence type="ECO:0000256" key="5">
    <source>
        <dbReference type="ARBA" id="ARBA00023136"/>
    </source>
</evidence>
<evidence type="ECO:0000256" key="1">
    <source>
        <dbReference type="ARBA" id="ARBA00004141"/>
    </source>
</evidence>
<gene>
    <name evidence="9" type="ORF">OLEA9_A044685</name>
</gene>
<dbReference type="AlphaFoldDB" id="A0A8S0PGV0"/>
<feature type="transmembrane region" description="Helical" evidence="8">
    <location>
        <begin position="505"/>
        <end position="528"/>
    </location>
</feature>
<keyword evidence="10" id="KW-1185">Reference proteome</keyword>
<dbReference type="Gramene" id="OE9A044685T2">
    <property type="protein sequence ID" value="OE9A044685C2"/>
    <property type="gene ID" value="OE9A044685"/>
</dbReference>
<dbReference type="EMBL" id="CACTIH010000026">
    <property type="protein sequence ID" value="CAA2935370.1"/>
    <property type="molecule type" value="Genomic_DNA"/>
</dbReference>
<protein>
    <submittedName>
        <fullName evidence="9">NRT1 PTR FAMILY -like</fullName>
    </submittedName>
</protein>
<feature type="transmembrane region" description="Helical" evidence="8">
    <location>
        <begin position="378"/>
        <end position="400"/>
    </location>
</feature>
<sequence>MEKENIELQKKKVAENGEEEKKPDVITSKTKKLGGVRTMPFILANEVCDRFASAGFHANMISYLTQVLNLPNVKASNTLSNFAGTSSFTPLIGAFFADSFAGRYWTIVVGSIIYVLGMICITTSAFLPRLHPPPCPTQVNCKEASNLQLCILYISLLLTSLGTGGIRPCVVTFAADQFDMNKSKTEIKTWNFFNWYYFCMGMASLAALTIVVYIQDNVSWGWGLGIPTIAMGFSIIVFILGSPLYRNVKIGGSPFVRVTQVIVAAVKKRKVVAPTDHRVLYENRELDADISSNGRLLHSNQFKWLDRAAIVADSDVNELSQPNLWRLATVHRVEELKAIIRMLPIWAAAILLVTSHSHLNSFTIQQARSMDRRLSRSFEIPPASMTIFSTLTLLIGLPLYERVFVPFARKFTGNPSGITCLQRMGVGYFIGIFATIAAALIEIKRKAAAADHNLLDKPTAIIPISAFWLLPQYCLHGIAEVFMSVGHLEFLYDQSPESMRSTAAALYWIAIAIGNYISTIMVSSVHKYTGEERNWLADRNLNRGRLENYYWLVTVVQVVNLIYYVICASFYTSKPIEVLNETESREEDIECFDNTKLLLNDSEVDKEVELARN</sequence>
<dbReference type="GO" id="GO:0022857">
    <property type="term" value="F:transmembrane transporter activity"/>
    <property type="evidence" value="ECO:0007669"/>
    <property type="project" value="InterPro"/>
</dbReference>
<keyword evidence="4 8" id="KW-1133">Transmembrane helix</keyword>
<feature type="transmembrane region" description="Helical" evidence="8">
    <location>
        <begin position="104"/>
        <end position="127"/>
    </location>
</feature>
<dbReference type="InterPro" id="IPR000109">
    <property type="entry name" value="POT_fam"/>
</dbReference>
<dbReference type="Gene3D" id="1.20.1250.20">
    <property type="entry name" value="MFS general substrate transporter like domains"/>
    <property type="match status" value="1"/>
</dbReference>
<dbReference type="InterPro" id="IPR036259">
    <property type="entry name" value="MFS_trans_sf"/>
</dbReference>
<comment type="similarity">
    <text evidence="6">Belongs to the major facilitator superfamily. Phosphate:H(+) symporter (TC 2.A.1.9) family.</text>
</comment>
<evidence type="ECO:0000313" key="9">
    <source>
        <dbReference type="EMBL" id="CAA2935370.1"/>
    </source>
</evidence>
<evidence type="ECO:0000256" key="6">
    <source>
        <dbReference type="ARBA" id="ARBA00044504"/>
    </source>
</evidence>
<comment type="similarity">
    <text evidence="2">Belongs to the major facilitator superfamily. Proton-dependent oligopeptide transporter (POT/PTR) (TC 2.A.17) family.</text>
</comment>
<dbReference type="Proteomes" id="UP000594638">
    <property type="component" value="Unassembled WGS sequence"/>
</dbReference>
<evidence type="ECO:0000256" key="4">
    <source>
        <dbReference type="ARBA" id="ARBA00022989"/>
    </source>
</evidence>
<feature type="transmembrane region" description="Helical" evidence="8">
    <location>
        <begin position="420"/>
        <end position="441"/>
    </location>
</feature>
<feature type="transmembrane region" description="Helical" evidence="8">
    <location>
        <begin position="195"/>
        <end position="214"/>
    </location>
</feature>
<dbReference type="SUPFAM" id="SSF103473">
    <property type="entry name" value="MFS general substrate transporter"/>
    <property type="match status" value="1"/>
</dbReference>
<evidence type="ECO:0000313" key="10">
    <source>
        <dbReference type="Proteomes" id="UP000594638"/>
    </source>
</evidence>
<feature type="region of interest" description="Disordered" evidence="7">
    <location>
        <begin position="1"/>
        <end position="23"/>
    </location>
</feature>
<feature type="transmembrane region" description="Helical" evidence="8">
    <location>
        <begin position="220"/>
        <end position="240"/>
    </location>
</feature>
<evidence type="ECO:0000256" key="8">
    <source>
        <dbReference type="SAM" id="Phobius"/>
    </source>
</evidence>
<feature type="transmembrane region" description="Helical" evidence="8">
    <location>
        <begin position="549"/>
        <end position="571"/>
    </location>
</feature>
<comment type="subcellular location">
    <subcellularLocation>
        <location evidence="1">Membrane</location>
        <topology evidence="1">Multi-pass membrane protein</topology>
    </subcellularLocation>
</comment>
<accession>A0A8S0PGV0</accession>
<dbReference type="GO" id="GO:0016020">
    <property type="term" value="C:membrane"/>
    <property type="evidence" value="ECO:0007669"/>
    <property type="project" value="UniProtKB-SubCell"/>
</dbReference>
<dbReference type="PANTHER" id="PTHR11654">
    <property type="entry name" value="OLIGOPEPTIDE TRANSPORTER-RELATED"/>
    <property type="match status" value="1"/>
</dbReference>
<proteinExistence type="inferred from homology"/>
<evidence type="ECO:0000256" key="3">
    <source>
        <dbReference type="ARBA" id="ARBA00022692"/>
    </source>
</evidence>
<comment type="caution">
    <text evidence="9">The sequence shown here is derived from an EMBL/GenBank/DDBJ whole genome shotgun (WGS) entry which is preliminary data.</text>
</comment>
<dbReference type="OrthoDB" id="8904098at2759"/>
<reference evidence="9 10" key="1">
    <citation type="submission" date="2019-12" db="EMBL/GenBank/DDBJ databases">
        <authorList>
            <person name="Alioto T."/>
            <person name="Alioto T."/>
            <person name="Gomez Garrido J."/>
        </authorList>
    </citation>
    <scope>NUCLEOTIDE SEQUENCE [LARGE SCALE GENOMIC DNA]</scope>
</reference>
<keyword evidence="3 8" id="KW-0812">Transmembrane</keyword>
<feature type="transmembrane region" description="Helical" evidence="8">
    <location>
        <begin position="151"/>
        <end position="174"/>
    </location>
</feature>
<evidence type="ECO:0000256" key="7">
    <source>
        <dbReference type="SAM" id="MobiDB-lite"/>
    </source>
</evidence>
<evidence type="ECO:0000256" key="2">
    <source>
        <dbReference type="ARBA" id="ARBA00005982"/>
    </source>
</evidence>
<name>A0A8S0PGV0_OLEEU</name>
<feature type="transmembrane region" description="Helical" evidence="8">
    <location>
        <begin position="461"/>
        <end position="485"/>
    </location>
</feature>
<dbReference type="Pfam" id="PF00854">
    <property type="entry name" value="PTR2"/>
    <property type="match status" value="1"/>
</dbReference>
<keyword evidence="5 8" id="KW-0472">Membrane</keyword>
<organism evidence="9 10">
    <name type="scientific">Olea europaea subsp. europaea</name>
    <dbReference type="NCBI Taxonomy" id="158383"/>
    <lineage>
        <taxon>Eukaryota</taxon>
        <taxon>Viridiplantae</taxon>
        <taxon>Streptophyta</taxon>
        <taxon>Embryophyta</taxon>
        <taxon>Tracheophyta</taxon>
        <taxon>Spermatophyta</taxon>
        <taxon>Magnoliopsida</taxon>
        <taxon>eudicotyledons</taxon>
        <taxon>Gunneridae</taxon>
        <taxon>Pentapetalae</taxon>
        <taxon>asterids</taxon>
        <taxon>lamiids</taxon>
        <taxon>Lamiales</taxon>
        <taxon>Oleaceae</taxon>
        <taxon>Oleeae</taxon>
        <taxon>Olea</taxon>
    </lineage>
</organism>